<dbReference type="EC" id="5.2.1.8" evidence="5"/>
<evidence type="ECO:0000259" key="6">
    <source>
        <dbReference type="PROSITE" id="PS50020"/>
    </source>
</evidence>
<dbReference type="OrthoDB" id="2530521at2759"/>
<evidence type="ECO:0000256" key="2">
    <source>
        <dbReference type="ARBA" id="ARBA00023110"/>
    </source>
</evidence>
<dbReference type="Gene3D" id="3.10.50.40">
    <property type="match status" value="1"/>
</dbReference>
<dbReference type="PROSITE" id="PS01159">
    <property type="entry name" value="WW_DOMAIN_1"/>
    <property type="match status" value="1"/>
</dbReference>
<evidence type="ECO:0000256" key="5">
    <source>
        <dbReference type="RuleBase" id="RU363014"/>
    </source>
</evidence>
<evidence type="ECO:0000313" key="9">
    <source>
        <dbReference type="Proteomes" id="UP000053664"/>
    </source>
</evidence>
<dbReference type="RefSeq" id="XP_007881902.1">
    <property type="nucleotide sequence ID" value="XM_007883711.1"/>
</dbReference>
<dbReference type="SUPFAM" id="SSF54534">
    <property type="entry name" value="FKBP-like"/>
    <property type="match status" value="1"/>
</dbReference>
<dbReference type="PROSITE" id="PS50020">
    <property type="entry name" value="WW_DOMAIN_2"/>
    <property type="match status" value="1"/>
</dbReference>
<dbReference type="GO" id="GO:0003755">
    <property type="term" value="F:peptidyl-prolyl cis-trans isomerase activity"/>
    <property type="evidence" value="ECO:0007669"/>
    <property type="project" value="UniProtKB-UniRule"/>
</dbReference>
<dbReference type="InterPro" id="IPR036020">
    <property type="entry name" value="WW_dom_sf"/>
</dbReference>
<evidence type="ECO:0000313" key="8">
    <source>
        <dbReference type="EMBL" id="EPQ26237.1"/>
    </source>
</evidence>
<dbReference type="GO" id="GO:0005634">
    <property type="term" value="C:nucleus"/>
    <property type="evidence" value="ECO:0007669"/>
    <property type="project" value="TreeGrafter"/>
</dbReference>
<dbReference type="InterPro" id="IPR023058">
    <property type="entry name" value="PPIase_PpiC_CS"/>
</dbReference>
<name>A0A061H148_9BASI</name>
<dbReference type="GO" id="GO:0080090">
    <property type="term" value="P:regulation of primary metabolic process"/>
    <property type="evidence" value="ECO:0007669"/>
    <property type="project" value="UniProtKB-ARBA"/>
</dbReference>
<accession>A0A061H148</accession>
<dbReference type="Proteomes" id="UP000053664">
    <property type="component" value="Unassembled WGS sequence"/>
</dbReference>
<dbReference type="HOGENOM" id="CLU_090028_0_1_1"/>
<dbReference type="GeneID" id="19320251"/>
<evidence type="ECO:0000256" key="1">
    <source>
        <dbReference type="ARBA" id="ARBA00000971"/>
    </source>
</evidence>
<dbReference type="SUPFAM" id="SSF51045">
    <property type="entry name" value="WW domain"/>
    <property type="match status" value="1"/>
</dbReference>
<reference evidence="8 9" key="1">
    <citation type="journal article" date="2013" name="Plant Cell">
        <title>The transition from a phytopathogenic smut ancestor to an anamorphic biocontrol agent deciphered by comparative whole-genome analysis.</title>
        <authorList>
            <person name="Lefebvre F."/>
            <person name="Joly D.L."/>
            <person name="Labbe C."/>
            <person name="Teichmann B."/>
            <person name="Linning R."/>
            <person name="Belzile F."/>
            <person name="Bakkeren G."/>
            <person name="Belanger R.R."/>
        </authorList>
    </citation>
    <scope>NUCLEOTIDE SEQUENCE [LARGE SCALE GENOMIC DNA]</scope>
    <source>
        <strain evidence="8 9">PF-1</strain>
    </source>
</reference>
<dbReference type="PANTHER" id="PTHR10657:SF4">
    <property type="entry name" value="PEPTIDYL-PROLYL CIS-TRANS ISOMERASE-RELATED"/>
    <property type="match status" value="1"/>
</dbReference>
<dbReference type="Gene3D" id="2.20.70.10">
    <property type="match status" value="1"/>
</dbReference>
<dbReference type="CDD" id="cd00201">
    <property type="entry name" value="WW"/>
    <property type="match status" value="1"/>
</dbReference>
<dbReference type="PROSITE" id="PS01096">
    <property type="entry name" value="PPIC_PPIASE_1"/>
    <property type="match status" value="1"/>
</dbReference>
<gene>
    <name evidence="8" type="ORF">PFL1_06172</name>
</gene>
<evidence type="ECO:0000259" key="7">
    <source>
        <dbReference type="PROSITE" id="PS50198"/>
    </source>
</evidence>
<comment type="catalytic activity">
    <reaction evidence="1 5">
        <text>[protein]-peptidylproline (omega=180) = [protein]-peptidylproline (omega=0)</text>
        <dbReference type="Rhea" id="RHEA:16237"/>
        <dbReference type="Rhea" id="RHEA-COMP:10747"/>
        <dbReference type="Rhea" id="RHEA-COMP:10748"/>
        <dbReference type="ChEBI" id="CHEBI:83833"/>
        <dbReference type="ChEBI" id="CHEBI:83834"/>
        <dbReference type="EC" id="5.2.1.8"/>
    </reaction>
</comment>
<evidence type="ECO:0000256" key="4">
    <source>
        <dbReference type="PROSITE-ProRule" id="PRU00278"/>
    </source>
</evidence>
<dbReference type="SMART" id="SM00456">
    <property type="entry name" value="WW"/>
    <property type="match status" value="1"/>
</dbReference>
<evidence type="ECO:0000256" key="3">
    <source>
        <dbReference type="ARBA" id="ARBA00023235"/>
    </source>
</evidence>
<dbReference type="InterPro" id="IPR001202">
    <property type="entry name" value="WW_dom"/>
</dbReference>
<keyword evidence="3 4" id="KW-0413">Isomerase</keyword>
<dbReference type="GO" id="GO:0060255">
    <property type="term" value="P:regulation of macromolecule metabolic process"/>
    <property type="evidence" value="ECO:0007669"/>
    <property type="project" value="UniProtKB-ARBA"/>
</dbReference>
<dbReference type="InterPro" id="IPR000297">
    <property type="entry name" value="PPIase_PpiC"/>
</dbReference>
<keyword evidence="2 4" id="KW-0697">Rotamase</keyword>
<dbReference type="Pfam" id="PF13616">
    <property type="entry name" value="Rotamase_3"/>
    <property type="match status" value="1"/>
</dbReference>
<dbReference type="InterPro" id="IPR051370">
    <property type="entry name" value="PPIase_Pin1"/>
</dbReference>
<dbReference type="PROSITE" id="PS50198">
    <property type="entry name" value="PPIC_PPIASE_2"/>
    <property type="match status" value="1"/>
</dbReference>
<proteinExistence type="predicted"/>
<sequence>MSAQWEIRFSNSRRLPYFYDAASGQSTWEIPEGHTEATIKSLPGAHLLEPANAPANQVRASHLLIKHRDSRRPSSWKEEKITRTKEEAIAMLKQLTADFGPNPTQEQFAKVASVHSDCPSAKAGGDLGFFTRGQMQKPFEEATFNLPVGAMSDVVDTDSGVHYIFRTA</sequence>
<dbReference type="GO" id="GO:0005829">
    <property type="term" value="C:cytosol"/>
    <property type="evidence" value="ECO:0007669"/>
    <property type="project" value="TreeGrafter"/>
</dbReference>
<dbReference type="PANTHER" id="PTHR10657">
    <property type="entry name" value="PEPTIDYL-PROLYL CIS-TRANS ISOMERASE"/>
    <property type="match status" value="1"/>
</dbReference>
<dbReference type="eggNOG" id="KOG3259">
    <property type="taxonomic scope" value="Eukaryota"/>
</dbReference>
<dbReference type="KEGG" id="pfp:PFL1_06172"/>
<dbReference type="AlphaFoldDB" id="A0A061H148"/>
<dbReference type="EMBL" id="KE361646">
    <property type="protein sequence ID" value="EPQ26237.1"/>
    <property type="molecule type" value="Genomic_DNA"/>
</dbReference>
<dbReference type="FunFam" id="3.10.50.40:FF:000010">
    <property type="entry name" value="Peptidyl-prolyl cis-trans isomerase Pin1"/>
    <property type="match status" value="1"/>
</dbReference>
<dbReference type="InterPro" id="IPR046357">
    <property type="entry name" value="PPIase_dom_sf"/>
</dbReference>
<organism evidence="8 9">
    <name type="scientific">Pseudozyma flocculosa PF-1</name>
    <dbReference type="NCBI Taxonomy" id="1277687"/>
    <lineage>
        <taxon>Eukaryota</taxon>
        <taxon>Fungi</taxon>
        <taxon>Dikarya</taxon>
        <taxon>Basidiomycota</taxon>
        <taxon>Ustilaginomycotina</taxon>
        <taxon>Ustilaginomycetes</taxon>
        <taxon>Ustilaginales</taxon>
        <taxon>Ustilaginaceae</taxon>
        <taxon>Pseudozyma</taxon>
    </lineage>
</organism>
<feature type="domain" description="PpiC" evidence="7">
    <location>
        <begin position="55"/>
        <end position="168"/>
    </location>
</feature>
<protein>
    <recommendedName>
        <fullName evidence="5">Peptidyl-prolyl cis-trans isomerase</fullName>
        <ecNumber evidence="5">5.2.1.8</ecNumber>
    </recommendedName>
</protein>
<feature type="domain" description="WW" evidence="6">
    <location>
        <begin position="1"/>
        <end position="33"/>
    </location>
</feature>